<feature type="transmembrane region" description="Helical" evidence="7">
    <location>
        <begin position="235"/>
        <end position="257"/>
    </location>
</feature>
<dbReference type="PANTHER" id="PTHR43386:SF1">
    <property type="entry name" value="D,D-DIPEPTIDE TRANSPORT SYSTEM PERMEASE PROTEIN DDPC-RELATED"/>
    <property type="match status" value="1"/>
</dbReference>
<feature type="transmembrane region" description="Helical" evidence="7">
    <location>
        <begin position="161"/>
        <end position="179"/>
    </location>
</feature>
<evidence type="ECO:0000259" key="8">
    <source>
        <dbReference type="PROSITE" id="PS50928"/>
    </source>
</evidence>
<evidence type="ECO:0000256" key="5">
    <source>
        <dbReference type="ARBA" id="ARBA00022989"/>
    </source>
</evidence>
<comment type="subcellular location">
    <subcellularLocation>
        <location evidence="1 7">Cell membrane</location>
        <topology evidence="1 7">Multi-pass membrane protein</topology>
    </subcellularLocation>
</comment>
<comment type="caution">
    <text evidence="9">The sequence shown here is derived from an EMBL/GenBank/DDBJ whole genome shotgun (WGS) entry which is preliminary data.</text>
</comment>
<sequence>MAELKINNKNEINDILAAENAEYSDTLSKKLKIIWRRLKKNKMAVLSIIVLIILYSSAIFAPLIAPYDPEGTADDILQVDRAPSFRSYEDYTMEGELVKFRPNLFGRDELGRDVFSRCLYAGRISLSVGFVSVGISVIIGTIWGCIAGYYGGIIDNIMMRIVDAIMAIPTFILLVTVMALFTPNIFNVMVVLGLTGWTGIARLVRAEFLSLMQRDFVEAAKCIGARDKRIIFRHVLPNAINPIIVSATMGIAGAILAESALSFFGLGVQPPTASWGNMLMNAQELNTMVNTPWKAFYPGMLIFITVLSFNFLGDGLRDALDPKLKQ</sequence>
<dbReference type="Gene3D" id="1.10.3720.10">
    <property type="entry name" value="MetI-like"/>
    <property type="match status" value="1"/>
</dbReference>
<protein>
    <submittedName>
        <fullName evidence="9">ABC transporter permease</fullName>
    </submittedName>
</protein>
<dbReference type="SUPFAM" id="SSF161098">
    <property type="entry name" value="MetI-like"/>
    <property type="match status" value="1"/>
</dbReference>
<accession>A0ABT1ND97</accession>
<proteinExistence type="inferred from homology"/>
<keyword evidence="3" id="KW-1003">Cell membrane</keyword>
<keyword evidence="10" id="KW-1185">Reference proteome</keyword>
<keyword evidence="5 7" id="KW-1133">Transmembrane helix</keyword>
<keyword evidence="4 7" id="KW-0812">Transmembrane</keyword>
<dbReference type="Proteomes" id="UP001651880">
    <property type="component" value="Unassembled WGS sequence"/>
</dbReference>
<feature type="transmembrane region" description="Helical" evidence="7">
    <location>
        <begin position="124"/>
        <end position="149"/>
    </location>
</feature>
<keyword evidence="2 7" id="KW-0813">Transport</keyword>
<dbReference type="RefSeq" id="WP_255226622.1">
    <property type="nucleotide sequence ID" value="NZ_JAJEKE010000003.1"/>
</dbReference>
<dbReference type="InterPro" id="IPR025966">
    <property type="entry name" value="OppC_N"/>
</dbReference>
<evidence type="ECO:0000256" key="2">
    <source>
        <dbReference type="ARBA" id="ARBA00022448"/>
    </source>
</evidence>
<comment type="similarity">
    <text evidence="7">Belongs to the binding-protein-dependent transport system permease family.</text>
</comment>
<evidence type="ECO:0000256" key="7">
    <source>
        <dbReference type="RuleBase" id="RU363032"/>
    </source>
</evidence>
<dbReference type="CDD" id="cd06261">
    <property type="entry name" value="TM_PBP2"/>
    <property type="match status" value="1"/>
</dbReference>
<evidence type="ECO:0000313" key="9">
    <source>
        <dbReference type="EMBL" id="MCQ1529106.1"/>
    </source>
</evidence>
<evidence type="ECO:0000256" key="3">
    <source>
        <dbReference type="ARBA" id="ARBA00022475"/>
    </source>
</evidence>
<organism evidence="9 10">
    <name type="scientific">Lutispora saccharofermentans</name>
    <dbReference type="NCBI Taxonomy" id="3024236"/>
    <lineage>
        <taxon>Bacteria</taxon>
        <taxon>Bacillati</taxon>
        <taxon>Bacillota</taxon>
        <taxon>Clostridia</taxon>
        <taxon>Lutisporales</taxon>
        <taxon>Lutisporaceae</taxon>
        <taxon>Lutispora</taxon>
    </lineage>
</organism>
<feature type="transmembrane region" description="Helical" evidence="7">
    <location>
        <begin position="185"/>
        <end position="204"/>
    </location>
</feature>
<evidence type="ECO:0000256" key="4">
    <source>
        <dbReference type="ARBA" id="ARBA00022692"/>
    </source>
</evidence>
<evidence type="ECO:0000256" key="6">
    <source>
        <dbReference type="ARBA" id="ARBA00023136"/>
    </source>
</evidence>
<feature type="transmembrane region" description="Helical" evidence="7">
    <location>
        <begin position="295"/>
        <end position="313"/>
    </location>
</feature>
<name>A0ABT1ND97_9FIRM</name>
<evidence type="ECO:0000256" key="1">
    <source>
        <dbReference type="ARBA" id="ARBA00004651"/>
    </source>
</evidence>
<dbReference type="EMBL" id="JAJEKE010000003">
    <property type="protein sequence ID" value="MCQ1529106.1"/>
    <property type="molecule type" value="Genomic_DNA"/>
</dbReference>
<dbReference type="InterPro" id="IPR000515">
    <property type="entry name" value="MetI-like"/>
</dbReference>
<evidence type="ECO:0000313" key="10">
    <source>
        <dbReference type="Proteomes" id="UP001651880"/>
    </source>
</evidence>
<dbReference type="Pfam" id="PF12911">
    <property type="entry name" value="OppC_N"/>
    <property type="match status" value="1"/>
</dbReference>
<dbReference type="Pfam" id="PF00528">
    <property type="entry name" value="BPD_transp_1"/>
    <property type="match status" value="1"/>
</dbReference>
<gene>
    <name evidence="9" type="ORF">LJD61_06030</name>
</gene>
<dbReference type="InterPro" id="IPR035906">
    <property type="entry name" value="MetI-like_sf"/>
</dbReference>
<dbReference type="InterPro" id="IPR050366">
    <property type="entry name" value="BP-dependent_transpt_permease"/>
</dbReference>
<keyword evidence="6 7" id="KW-0472">Membrane</keyword>
<reference evidence="9 10" key="1">
    <citation type="submission" date="2021-10" db="EMBL/GenBank/DDBJ databases">
        <title>Lutispora strain m25 sp. nov., a thermophilic, non-spore-forming bacterium isolated from a lab-scale methanogenic bioreactor digesting anaerobic sludge.</title>
        <authorList>
            <person name="El Houari A."/>
            <person name="Mcdonald J."/>
        </authorList>
    </citation>
    <scope>NUCLEOTIDE SEQUENCE [LARGE SCALE GENOMIC DNA]</scope>
    <source>
        <strain evidence="10">m25</strain>
    </source>
</reference>
<feature type="transmembrane region" description="Helical" evidence="7">
    <location>
        <begin position="43"/>
        <end position="65"/>
    </location>
</feature>
<dbReference type="PROSITE" id="PS50928">
    <property type="entry name" value="ABC_TM1"/>
    <property type="match status" value="1"/>
</dbReference>
<feature type="domain" description="ABC transmembrane type-1" evidence="8">
    <location>
        <begin position="122"/>
        <end position="313"/>
    </location>
</feature>
<dbReference type="PANTHER" id="PTHR43386">
    <property type="entry name" value="OLIGOPEPTIDE TRANSPORT SYSTEM PERMEASE PROTEIN APPC"/>
    <property type="match status" value="1"/>
</dbReference>